<sequence>MVLLNSNIKLPSDFIIYFNSYSLYLLGHIKV</sequence>
<reference evidence="1" key="2">
    <citation type="journal article" date="2015" name="Fish Shellfish Immunol.">
        <title>Early steps in the European eel (Anguilla anguilla)-Vibrio vulnificus interaction in the gills: Role of the RtxA13 toxin.</title>
        <authorList>
            <person name="Callol A."/>
            <person name="Pajuelo D."/>
            <person name="Ebbesson L."/>
            <person name="Teles M."/>
            <person name="MacKenzie S."/>
            <person name="Amaro C."/>
        </authorList>
    </citation>
    <scope>NUCLEOTIDE SEQUENCE</scope>
</reference>
<proteinExistence type="predicted"/>
<accession>A0A0E9P8B1</accession>
<evidence type="ECO:0000313" key="1">
    <source>
        <dbReference type="EMBL" id="JAH00285.1"/>
    </source>
</evidence>
<reference evidence="1" key="1">
    <citation type="submission" date="2014-11" db="EMBL/GenBank/DDBJ databases">
        <authorList>
            <person name="Amaro Gonzalez C."/>
        </authorList>
    </citation>
    <scope>NUCLEOTIDE SEQUENCE</scope>
</reference>
<dbReference type="EMBL" id="GBXM01108292">
    <property type="protein sequence ID" value="JAH00285.1"/>
    <property type="molecule type" value="Transcribed_RNA"/>
</dbReference>
<name>A0A0E9P8B1_ANGAN</name>
<dbReference type="AlphaFoldDB" id="A0A0E9P8B1"/>
<organism evidence="1">
    <name type="scientific">Anguilla anguilla</name>
    <name type="common">European freshwater eel</name>
    <name type="synonym">Muraena anguilla</name>
    <dbReference type="NCBI Taxonomy" id="7936"/>
    <lineage>
        <taxon>Eukaryota</taxon>
        <taxon>Metazoa</taxon>
        <taxon>Chordata</taxon>
        <taxon>Craniata</taxon>
        <taxon>Vertebrata</taxon>
        <taxon>Euteleostomi</taxon>
        <taxon>Actinopterygii</taxon>
        <taxon>Neopterygii</taxon>
        <taxon>Teleostei</taxon>
        <taxon>Anguilliformes</taxon>
        <taxon>Anguillidae</taxon>
        <taxon>Anguilla</taxon>
    </lineage>
</organism>
<protein>
    <submittedName>
        <fullName evidence="1">Uncharacterized protein</fullName>
    </submittedName>
</protein>